<organism evidence="1 2">
    <name type="scientific">Methanogenium marinum</name>
    <dbReference type="NCBI Taxonomy" id="348610"/>
    <lineage>
        <taxon>Archaea</taxon>
        <taxon>Methanobacteriati</taxon>
        <taxon>Methanobacteriota</taxon>
        <taxon>Stenosarchaea group</taxon>
        <taxon>Methanomicrobia</taxon>
        <taxon>Methanomicrobiales</taxon>
        <taxon>Methanomicrobiaceae</taxon>
        <taxon>Methanogenium</taxon>
    </lineage>
</organism>
<reference evidence="1" key="1">
    <citation type="submission" date="2022-01" db="EMBL/GenBank/DDBJ databases">
        <title>Draft genome of Methanogenium marinum DSM 15558.</title>
        <authorList>
            <person name="Chen S.-C."/>
            <person name="You Y.-T."/>
        </authorList>
    </citation>
    <scope>NUCLEOTIDE SEQUENCE</scope>
    <source>
        <strain evidence="1">DSM 15558</strain>
    </source>
</reference>
<evidence type="ECO:0000313" key="1">
    <source>
        <dbReference type="EMBL" id="MDE4907741.1"/>
    </source>
</evidence>
<dbReference type="InterPro" id="IPR010152">
    <property type="entry name" value="CRISPR-assoc_prot_Cas2_sub"/>
</dbReference>
<dbReference type="Pfam" id="PF09707">
    <property type="entry name" value="Cas_Cas2CT1978"/>
    <property type="match status" value="1"/>
</dbReference>
<accession>A0A9Q4KSH1</accession>
<evidence type="ECO:0000313" key="2">
    <source>
        <dbReference type="Proteomes" id="UP001143747"/>
    </source>
</evidence>
<name>A0A9Q4KSH1_9EURY</name>
<protein>
    <submittedName>
        <fullName evidence="1">Type I-E CRISPR-associated endoribonuclease Cas2</fullName>
    </submittedName>
</protein>
<dbReference type="EMBL" id="JAKELO010000002">
    <property type="protein sequence ID" value="MDE4907741.1"/>
    <property type="molecule type" value="Genomic_DNA"/>
</dbReference>
<proteinExistence type="predicted"/>
<dbReference type="Gene3D" id="3.30.70.240">
    <property type="match status" value="1"/>
</dbReference>
<comment type="caution">
    <text evidence="1">The sequence shown here is derived from an EMBL/GenBank/DDBJ whole genome shotgun (WGS) entry which is preliminary data.</text>
</comment>
<keyword evidence="2" id="KW-1185">Reference proteome</keyword>
<sequence>MLVIVTENAPHRLRGRLAVWLLEVKAGVYVGRYSARIREMIWKQVTDGIGDGNAVLAWSTNTDSGYDFETIGKDRRIPWDRGDGVKFISFLPMEESGEPVGEIHPGTKIDLFSRKYGGEFLYEK</sequence>
<dbReference type="RefSeq" id="WP_274924389.1">
    <property type="nucleotide sequence ID" value="NZ_JAKELO010000002.1"/>
</dbReference>
<gene>
    <name evidence="1" type="primary">cas2</name>
    <name evidence="1" type="ORF">L0665_03830</name>
</gene>
<dbReference type="AlphaFoldDB" id="A0A9Q4KSH1"/>
<dbReference type="Proteomes" id="UP001143747">
    <property type="component" value="Unassembled WGS sequence"/>
</dbReference>
<dbReference type="NCBIfam" id="TIGR01873">
    <property type="entry name" value="cas_CT1978"/>
    <property type="match status" value="1"/>
</dbReference>